<accession>A0A814DUM4</accession>
<feature type="compositionally biased region" description="Polar residues" evidence="1">
    <location>
        <begin position="33"/>
        <end position="48"/>
    </location>
</feature>
<dbReference type="Pfam" id="PF01145">
    <property type="entry name" value="Band_7"/>
    <property type="match status" value="1"/>
</dbReference>
<feature type="region of interest" description="Disordered" evidence="1">
    <location>
        <begin position="1"/>
        <end position="110"/>
    </location>
</feature>
<evidence type="ECO:0000259" key="3">
    <source>
        <dbReference type="Pfam" id="PF01145"/>
    </source>
</evidence>
<dbReference type="InterPro" id="IPR043202">
    <property type="entry name" value="Band-7_stomatin-like"/>
</dbReference>
<keyword evidence="5" id="KW-1185">Reference proteome</keyword>
<organism evidence="4 5">
    <name type="scientific">Adineta ricciae</name>
    <name type="common">Rotifer</name>
    <dbReference type="NCBI Taxonomy" id="249248"/>
    <lineage>
        <taxon>Eukaryota</taxon>
        <taxon>Metazoa</taxon>
        <taxon>Spiralia</taxon>
        <taxon>Gnathifera</taxon>
        <taxon>Rotifera</taxon>
        <taxon>Eurotatoria</taxon>
        <taxon>Bdelloidea</taxon>
        <taxon>Adinetida</taxon>
        <taxon>Adinetidae</taxon>
        <taxon>Adineta</taxon>
    </lineage>
</organism>
<keyword evidence="2" id="KW-0472">Membrane</keyword>
<protein>
    <recommendedName>
        <fullName evidence="3">Band 7 domain-containing protein</fullName>
    </recommendedName>
</protein>
<dbReference type="PANTHER" id="PTHR10264">
    <property type="entry name" value="BAND 7 PROTEIN-RELATED"/>
    <property type="match status" value="1"/>
</dbReference>
<keyword evidence="2" id="KW-0812">Transmembrane</keyword>
<evidence type="ECO:0000313" key="5">
    <source>
        <dbReference type="Proteomes" id="UP000663828"/>
    </source>
</evidence>
<keyword evidence="2" id="KW-1133">Transmembrane helix</keyword>
<dbReference type="Proteomes" id="UP000663828">
    <property type="component" value="Unassembled WGS sequence"/>
</dbReference>
<evidence type="ECO:0000256" key="1">
    <source>
        <dbReference type="SAM" id="MobiDB-lite"/>
    </source>
</evidence>
<feature type="compositionally biased region" description="Basic residues" evidence="1">
    <location>
        <begin position="85"/>
        <end position="108"/>
    </location>
</feature>
<dbReference type="AlphaFoldDB" id="A0A814DUM4"/>
<gene>
    <name evidence="4" type="ORF">XAT740_LOCUS11121</name>
</gene>
<dbReference type="EMBL" id="CAJNOR010000604">
    <property type="protein sequence ID" value="CAF0959877.1"/>
    <property type="molecule type" value="Genomic_DNA"/>
</dbReference>
<proteinExistence type="predicted"/>
<comment type="caution">
    <text evidence="4">The sequence shown here is derived from an EMBL/GenBank/DDBJ whole genome shotgun (WGS) entry which is preliminary data.</text>
</comment>
<feature type="compositionally biased region" description="Polar residues" evidence="1">
    <location>
        <begin position="1"/>
        <end position="20"/>
    </location>
</feature>
<dbReference type="PANTHER" id="PTHR10264:SF19">
    <property type="entry name" value="AT06885P-RELATED"/>
    <property type="match status" value="1"/>
</dbReference>
<name>A0A814DUM4_ADIRI</name>
<sequence length="497" mass="57203">MSSVKRSPLTSIENLATSATPEEIELRELNEPLLQTNDEAPASTQPSSFPLEIDETTPLSATSANDNIESQVEFRPEPDDETSLRQRRSSSGSRRRNSVSMSRSRRRQNGAVRQMVQDFWADLFPRDNPQARRLPILIFVIFLIVIVLTIIWILLGYTSVDYNEFGVTHSLFTGVMNLKEPYSAGVYIILPWQRMITFEKTARYQNFKDLTIFTTDQASVILDATIVYRIRPDQIEPIWLNFADKHEEVLRLVASNILRNHGNQFSIYDYRARREHVEYRLARTLQQTLSGDCCPTCCHTHTCSKTIEYSCSSLTHCTNATQTCTHGYFVDIDAVYIFKVSLPQQITKRLYTLMLKPIFTEIAESQESAALVWIETERLRNEFLNKARLVLMNALANSELTQEKARLLFQQKLLKQLSSSEQNTFNRLDVQTMIDKLSTTFLFELGHLVNLTQAVNHDYLFTKYDANLKPQQTNDLFDFVPASNVFDLTEFLSILDN</sequence>
<evidence type="ECO:0000313" key="4">
    <source>
        <dbReference type="EMBL" id="CAF0959877.1"/>
    </source>
</evidence>
<reference evidence="4" key="1">
    <citation type="submission" date="2021-02" db="EMBL/GenBank/DDBJ databases">
        <authorList>
            <person name="Nowell W R."/>
        </authorList>
    </citation>
    <scope>NUCLEOTIDE SEQUENCE</scope>
</reference>
<dbReference type="InterPro" id="IPR001107">
    <property type="entry name" value="Band_7"/>
</dbReference>
<feature type="domain" description="Band 7" evidence="3">
    <location>
        <begin position="174"/>
        <end position="291"/>
    </location>
</feature>
<feature type="compositionally biased region" description="Polar residues" evidence="1">
    <location>
        <begin position="57"/>
        <end position="70"/>
    </location>
</feature>
<evidence type="ECO:0000256" key="2">
    <source>
        <dbReference type="SAM" id="Phobius"/>
    </source>
</evidence>
<dbReference type="GO" id="GO:0005886">
    <property type="term" value="C:plasma membrane"/>
    <property type="evidence" value="ECO:0007669"/>
    <property type="project" value="InterPro"/>
</dbReference>
<feature type="transmembrane region" description="Helical" evidence="2">
    <location>
        <begin position="134"/>
        <end position="155"/>
    </location>
</feature>